<sequence>MVKGNPVLCSQHKKIEKYTKPITGDTAAARDQGVKGNSPSVPMGSVLAAIQDSRPSPKNKCRESHLEVSQIQQEPRNIVDPITLVKGCIFMGSETEDTLQALKGTMSSSSSTILCLEEGMEDVEGQA</sequence>
<reference evidence="1" key="1">
    <citation type="journal article" date="2022" name="bioRxiv">
        <title>Sequencing and chromosome-scale assembly of the giantPleurodeles waltlgenome.</title>
        <authorList>
            <person name="Brown T."/>
            <person name="Elewa A."/>
            <person name="Iarovenko S."/>
            <person name="Subramanian E."/>
            <person name="Araus A.J."/>
            <person name="Petzold A."/>
            <person name="Susuki M."/>
            <person name="Suzuki K.-i.T."/>
            <person name="Hayashi T."/>
            <person name="Toyoda A."/>
            <person name="Oliveira C."/>
            <person name="Osipova E."/>
            <person name="Leigh N.D."/>
            <person name="Simon A."/>
            <person name="Yun M.H."/>
        </authorList>
    </citation>
    <scope>NUCLEOTIDE SEQUENCE</scope>
    <source>
        <strain evidence="1">20211129_DDA</strain>
        <tissue evidence="1">Liver</tissue>
    </source>
</reference>
<accession>A0AAV7TF67</accession>
<keyword evidence="2" id="KW-1185">Reference proteome</keyword>
<proteinExistence type="predicted"/>
<protein>
    <submittedName>
        <fullName evidence="1">Uncharacterized protein</fullName>
    </submittedName>
</protein>
<dbReference type="AlphaFoldDB" id="A0AAV7TF67"/>
<organism evidence="1 2">
    <name type="scientific">Pleurodeles waltl</name>
    <name type="common">Iberian ribbed newt</name>
    <dbReference type="NCBI Taxonomy" id="8319"/>
    <lineage>
        <taxon>Eukaryota</taxon>
        <taxon>Metazoa</taxon>
        <taxon>Chordata</taxon>
        <taxon>Craniata</taxon>
        <taxon>Vertebrata</taxon>
        <taxon>Euteleostomi</taxon>
        <taxon>Amphibia</taxon>
        <taxon>Batrachia</taxon>
        <taxon>Caudata</taxon>
        <taxon>Salamandroidea</taxon>
        <taxon>Salamandridae</taxon>
        <taxon>Pleurodelinae</taxon>
        <taxon>Pleurodeles</taxon>
    </lineage>
</organism>
<dbReference type="Proteomes" id="UP001066276">
    <property type="component" value="Chromosome 3_2"/>
</dbReference>
<evidence type="ECO:0000313" key="2">
    <source>
        <dbReference type="Proteomes" id="UP001066276"/>
    </source>
</evidence>
<dbReference type="EMBL" id="JANPWB010000006">
    <property type="protein sequence ID" value="KAJ1175167.1"/>
    <property type="molecule type" value="Genomic_DNA"/>
</dbReference>
<name>A0AAV7TF67_PLEWA</name>
<gene>
    <name evidence="1" type="ORF">NDU88_000458</name>
</gene>
<comment type="caution">
    <text evidence="1">The sequence shown here is derived from an EMBL/GenBank/DDBJ whole genome shotgun (WGS) entry which is preliminary data.</text>
</comment>
<evidence type="ECO:0000313" key="1">
    <source>
        <dbReference type="EMBL" id="KAJ1175167.1"/>
    </source>
</evidence>